<evidence type="ECO:0000259" key="2">
    <source>
        <dbReference type="Pfam" id="PF07007"/>
    </source>
</evidence>
<evidence type="ECO:0000313" key="4">
    <source>
        <dbReference type="EMBL" id="POZ50473.1"/>
    </source>
</evidence>
<dbReference type="InterPro" id="IPR009739">
    <property type="entry name" value="LprI-like_N"/>
</dbReference>
<evidence type="ECO:0000256" key="1">
    <source>
        <dbReference type="SAM" id="SignalP"/>
    </source>
</evidence>
<organism evidence="3 5">
    <name type="scientific">Methylovulum psychrotolerans</name>
    <dbReference type="NCBI Taxonomy" id="1704499"/>
    <lineage>
        <taxon>Bacteria</taxon>
        <taxon>Pseudomonadati</taxon>
        <taxon>Pseudomonadota</taxon>
        <taxon>Gammaproteobacteria</taxon>
        <taxon>Methylococcales</taxon>
        <taxon>Methylococcaceae</taxon>
        <taxon>Methylovulum</taxon>
    </lineage>
</organism>
<reference evidence="3 5" key="1">
    <citation type="submission" date="2017-06" db="EMBL/GenBank/DDBJ databases">
        <title>Genome Sequencing of the methanotroph Methylovulum psychrotolerants str. HV10-M2 isolated from a high-altitude environment.</title>
        <authorList>
            <person name="Mateos-Rivera A."/>
        </authorList>
    </citation>
    <scope>NUCLEOTIDE SEQUENCE [LARGE SCALE GENOMIC DNA]</scope>
    <source>
        <strain evidence="3 5">HV10_M2</strain>
    </source>
</reference>
<dbReference type="KEGG" id="mpsy:CEK71_14750"/>
<proteinExistence type="predicted"/>
<evidence type="ECO:0000313" key="6">
    <source>
        <dbReference type="Proteomes" id="UP000237423"/>
    </source>
</evidence>
<evidence type="ECO:0000313" key="5">
    <source>
        <dbReference type="Proteomes" id="UP000197019"/>
    </source>
</evidence>
<dbReference type="Proteomes" id="UP000237423">
    <property type="component" value="Unassembled WGS sequence"/>
</dbReference>
<gene>
    <name evidence="4" type="ORF">AADEFJLK_03668</name>
    <name evidence="3" type="ORF">CEK71_14750</name>
</gene>
<dbReference type="Pfam" id="PF07007">
    <property type="entry name" value="LprI"/>
    <property type="match status" value="1"/>
</dbReference>
<dbReference type="OrthoDB" id="7340239at2"/>
<dbReference type="EMBL" id="CP022129">
    <property type="protein sequence ID" value="ASF47225.1"/>
    <property type="molecule type" value="Genomic_DNA"/>
</dbReference>
<dbReference type="AlphaFoldDB" id="A0A1Z4C117"/>
<keyword evidence="1" id="KW-0732">Signal</keyword>
<dbReference type="Proteomes" id="UP000197019">
    <property type="component" value="Chromosome"/>
</dbReference>
<dbReference type="PANTHER" id="PTHR39176">
    <property type="entry name" value="PERIPLASMIC PROTEIN-RELATED"/>
    <property type="match status" value="1"/>
</dbReference>
<name>A0A1Z4C117_9GAMM</name>
<dbReference type="EMBL" id="PGFZ01000010">
    <property type="protein sequence ID" value="POZ50473.1"/>
    <property type="molecule type" value="Genomic_DNA"/>
</dbReference>
<dbReference type="Gene3D" id="1.20.1270.180">
    <property type="match status" value="1"/>
</dbReference>
<sequence length="124" mass="13952">MNKIALLALLILPLLAHQAYATCDKPTNDFEGIYCLDKIYLAADQELNDVYKKLRGQLNAAGKEALKAGELDWISSRSNQCSHHQEGEFFVNLDCATKTTVDRLRFLQDRLRECTSSGCQNSKL</sequence>
<accession>A0A1Z4C117</accession>
<keyword evidence="5" id="KW-1185">Reference proteome</keyword>
<reference evidence="4 6" key="2">
    <citation type="submission" date="2017-11" db="EMBL/GenBank/DDBJ databases">
        <title>Draft Genome Sequence of Methylobacter psychrotolerans Sph1T, an Obligate Methanotroph from Low-Temperature Environments.</title>
        <authorList>
            <person name="Oshkin I.Y."/>
            <person name="Miroshnikov K."/>
            <person name="Belova S.E."/>
            <person name="Korzhenkov A."/>
            <person name="Toshchakov S.V."/>
            <person name="Dedysh S.N."/>
        </authorList>
    </citation>
    <scope>NUCLEOTIDE SEQUENCE [LARGE SCALE GENOMIC DNA]</scope>
    <source>
        <strain evidence="4 6">Sph1</strain>
    </source>
</reference>
<feature type="chain" id="PRO_5033291478" description="Lysozyme inhibitor LprI-like N-terminal domain-containing protein" evidence="1">
    <location>
        <begin position="22"/>
        <end position="124"/>
    </location>
</feature>
<feature type="signal peptide" evidence="1">
    <location>
        <begin position="1"/>
        <end position="21"/>
    </location>
</feature>
<dbReference type="RefSeq" id="WP_088620097.1">
    <property type="nucleotide sequence ID" value="NZ_CP022129.1"/>
</dbReference>
<dbReference type="PANTHER" id="PTHR39176:SF1">
    <property type="entry name" value="PERIPLASMIC PROTEIN"/>
    <property type="match status" value="1"/>
</dbReference>
<protein>
    <recommendedName>
        <fullName evidence="2">Lysozyme inhibitor LprI-like N-terminal domain-containing protein</fullName>
    </recommendedName>
</protein>
<evidence type="ECO:0000313" key="3">
    <source>
        <dbReference type="EMBL" id="ASF47225.1"/>
    </source>
</evidence>
<feature type="domain" description="Lysozyme inhibitor LprI-like N-terminal" evidence="2">
    <location>
        <begin position="28"/>
        <end position="107"/>
    </location>
</feature>